<accession>A0A1G9AJL3</accession>
<dbReference type="SUPFAM" id="SSF103481">
    <property type="entry name" value="Multidrug resistance efflux transporter EmrE"/>
    <property type="match status" value="2"/>
</dbReference>
<dbReference type="STRING" id="990712.SAMN05216257_102151"/>
<dbReference type="GO" id="GO:0022857">
    <property type="term" value="F:transmembrane transporter activity"/>
    <property type="evidence" value="ECO:0007669"/>
    <property type="project" value="InterPro"/>
</dbReference>
<dbReference type="GO" id="GO:0009245">
    <property type="term" value="P:lipid A biosynthetic process"/>
    <property type="evidence" value="ECO:0007669"/>
    <property type="project" value="UniProtKB-KW"/>
</dbReference>
<keyword evidence="7" id="KW-0448">Lipopolysaccharide biosynthesis</keyword>
<keyword evidence="14" id="KW-1185">Reference proteome</keyword>
<dbReference type="GO" id="GO:0009103">
    <property type="term" value="P:lipopolysaccharide biosynthetic process"/>
    <property type="evidence" value="ECO:0007669"/>
    <property type="project" value="UniProtKB-KW"/>
</dbReference>
<keyword evidence="2" id="KW-1003">Cell membrane</keyword>
<reference evidence="14" key="1">
    <citation type="submission" date="2016-10" db="EMBL/GenBank/DDBJ databases">
        <authorList>
            <person name="Varghese N."/>
            <person name="Submissions S."/>
        </authorList>
    </citation>
    <scope>NUCLEOTIDE SEQUENCE [LARGE SCALE GENOMIC DNA]</scope>
    <source>
        <strain evidence="14">CGMCC 1.10789</strain>
    </source>
</reference>
<dbReference type="PANTHER" id="PTHR30561">
    <property type="entry name" value="SMR FAMILY PROTON-DEPENDENT DRUG EFFLUX TRANSPORTER SUGE"/>
    <property type="match status" value="1"/>
</dbReference>
<dbReference type="GO" id="GO:0005886">
    <property type="term" value="C:plasma membrane"/>
    <property type="evidence" value="ECO:0007669"/>
    <property type="project" value="UniProtKB-SubCell"/>
</dbReference>
<feature type="transmembrane region" description="Helical" evidence="11">
    <location>
        <begin position="261"/>
        <end position="279"/>
    </location>
</feature>
<evidence type="ECO:0000256" key="2">
    <source>
        <dbReference type="ARBA" id="ARBA00022475"/>
    </source>
</evidence>
<feature type="transmembrane region" description="Helical" evidence="11">
    <location>
        <begin position="58"/>
        <end position="80"/>
    </location>
</feature>
<dbReference type="InterPro" id="IPR037185">
    <property type="entry name" value="EmrE-like"/>
</dbReference>
<evidence type="ECO:0000256" key="11">
    <source>
        <dbReference type="SAM" id="Phobius"/>
    </source>
</evidence>
<keyword evidence="9" id="KW-0443">Lipid metabolism</keyword>
<dbReference type="RefSeq" id="WP_211295352.1">
    <property type="nucleotide sequence ID" value="NZ_FNFV01000002.1"/>
</dbReference>
<name>A0A1G9AJL3_9RHOB</name>
<dbReference type="EMBL" id="FNFV01000002">
    <property type="protein sequence ID" value="SDK26994.1"/>
    <property type="molecule type" value="Genomic_DNA"/>
</dbReference>
<evidence type="ECO:0000313" key="13">
    <source>
        <dbReference type="EMBL" id="SDK26994.1"/>
    </source>
</evidence>
<evidence type="ECO:0000256" key="8">
    <source>
        <dbReference type="ARBA" id="ARBA00022989"/>
    </source>
</evidence>
<feature type="transmembrane region" description="Helical" evidence="11">
    <location>
        <begin position="206"/>
        <end position="226"/>
    </location>
</feature>
<feature type="transmembrane region" description="Helical" evidence="11">
    <location>
        <begin position="86"/>
        <end position="108"/>
    </location>
</feature>
<feature type="transmembrane region" description="Helical" evidence="11">
    <location>
        <begin position="173"/>
        <end position="194"/>
    </location>
</feature>
<evidence type="ECO:0000259" key="12">
    <source>
        <dbReference type="Pfam" id="PF00892"/>
    </source>
</evidence>
<keyword evidence="10 11" id="KW-0472">Membrane</keyword>
<feature type="domain" description="EamA" evidence="12">
    <location>
        <begin position="147"/>
        <end position="278"/>
    </location>
</feature>
<keyword evidence="4" id="KW-0997">Cell inner membrane</keyword>
<feature type="transmembrane region" description="Helical" evidence="11">
    <location>
        <begin position="139"/>
        <end position="161"/>
    </location>
</feature>
<evidence type="ECO:0000256" key="3">
    <source>
        <dbReference type="ARBA" id="ARBA00022516"/>
    </source>
</evidence>
<protein>
    <recommendedName>
        <fullName evidence="12">EamA domain-containing protein</fullName>
    </recommendedName>
</protein>
<dbReference type="InterPro" id="IPR000620">
    <property type="entry name" value="EamA_dom"/>
</dbReference>
<feature type="transmembrane region" description="Helical" evidence="11">
    <location>
        <begin position="115"/>
        <end position="133"/>
    </location>
</feature>
<dbReference type="Gene3D" id="1.10.3730.20">
    <property type="match status" value="2"/>
</dbReference>
<evidence type="ECO:0000256" key="1">
    <source>
        <dbReference type="ARBA" id="ARBA00004651"/>
    </source>
</evidence>
<evidence type="ECO:0000256" key="5">
    <source>
        <dbReference type="ARBA" id="ARBA00022556"/>
    </source>
</evidence>
<dbReference type="PANTHER" id="PTHR30561:SF9">
    <property type="entry name" value="4-AMINO-4-DEOXY-L-ARABINOSE-PHOSPHOUNDECAPRENOL FLIPPASE SUBUNIT ARNF-RELATED"/>
    <property type="match status" value="1"/>
</dbReference>
<keyword evidence="8 11" id="KW-1133">Transmembrane helix</keyword>
<dbReference type="Pfam" id="PF00892">
    <property type="entry name" value="EamA"/>
    <property type="match status" value="2"/>
</dbReference>
<evidence type="ECO:0000256" key="9">
    <source>
        <dbReference type="ARBA" id="ARBA00023098"/>
    </source>
</evidence>
<evidence type="ECO:0000256" key="4">
    <source>
        <dbReference type="ARBA" id="ARBA00022519"/>
    </source>
</evidence>
<feature type="domain" description="EamA" evidence="12">
    <location>
        <begin position="6"/>
        <end position="131"/>
    </location>
</feature>
<keyword evidence="3" id="KW-0444">Lipid biosynthesis</keyword>
<proteinExistence type="predicted"/>
<sequence>MSTGALALALLAAVLHASWNAMLKGARDRAAAIAGVSATHALAGLAMVLAFPEPPPAAWPFIALSATVHYGYYILIFHAYRLGDLSLAYPIARGIAPFAVALGALVILGEDLGPAGWAGLAAVSAGIALLALARPSAPAALGGAVGVAVMTGLVIATYSVADGIGIRRAGEAALGYMGWLFLLEFPVPLAIALRRRRGKAAIPPRTLLAGMAAGALAVTAYGLVLWANRIAPLGAVSAVRESSVIVAALIGVAAFGEGPAAPRLAAAALVAAGILLLALA</sequence>
<evidence type="ECO:0000256" key="6">
    <source>
        <dbReference type="ARBA" id="ARBA00022692"/>
    </source>
</evidence>
<dbReference type="InterPro" id="IPR000390">
    <property type="entry name" value="Small_drug/metabolite_transptr"/>
</dbReference>
<comment type="subcellular location">
    <subcellularLocation>
        <location evidence="1">Cell membrane</location>
        <topology evidence="1">Multi-pass membrane protein</topology>
    </subcellularLocation>
</comment>
<feature type="transmembrane region" description="Helical" evidence="11">
    <location>
        <begin position="30"/>
        <end position="51"/>
    </location>
</feature>
<organism evidence="13 14">
    <name type="scientific">Meinhardsimonia xiamenensis</name>
    <dbReference type="NCBI Taxonomy" id="990712"/>
    <lineage>
        <taxon>Bacteria</taxon>
        <taxon>Pseudomonadati</taxon>
        <taxon>Pseudomonadota</taxon>
        <taxon>Alphaproteobacteria</taxon>
        <taxon>Rhodobacterales</taxon>
        <taxon>Paracoccaceae</taxon>
        <taxon>Meinhardsimonia</taxon>
    </lineage>
</organism>
<keyword evidence="5" id="KW-0441">Lipid A biosynthesis</keyword>
<evidence type="ECO:0000256" key="7">
    <source>
        <dbReference type="ARBA" id="ARBA00022985"/>
    </source>
</evidence>
<keyword evidence="6 11" id="KW-0812">Transmembrane</keyword>
<dbReference type="Proteomes" id="UP000199328">
    <property type="component" value="Unassembled WGS sequence"/>
</dbReference>
<gene>
    <name evidence="13" type="ORF">SAMN05216257_102151</name>
</gene>
<dbReference type="AlphaFoldDB" id="A0A1G9AJL3"/>
<evidence type="ECO:0000256" key="10">
    <source>
        <dbReference type="ARBA" id="ARBA00023136"/>
    </source>
</evidence>
<evidence type="ECO:0000313" key="14">
    <source>
        <dbReference type="Proteomes" id="UP000199328"/>
    </source>
</evidence>